<feature type="non-terminal residue" evidence="7">
    <location>
        <position position="1"/>
    </location>
</feature>
<dbReference type="SUPFAM" id="SSF49590">
    <property type="entry name" value="PHL pollen allergen"/>
    <property type="match status" value="1"/>
</dbReference>
<evidence type="ECO:0008006" key="9">
    <source>
        <dbReference type="Google" id="ProtNLM"/>
    </source>
</evidence>
<dbReference type="SUPFAM" id="SSF50685">
    <property type="entry name" value="Barwin-like endoglucanases"/>
    <property type="match status" value="1"/>
</dbReference>
<reference evidence="7 8" key="1">
    <citation type="journal article" date="2019" name="Genome Biol. Evol.">
        <title>The Rhododendron genome and chromosomal organization provide insight into shared whole-genome duplications across the heath family (Ericaceae).</title>
        <authorList>
            <person name="Soza V.L."/>
            <person name="Lindsley D."/>
            <person name="Waalkes A."/>
            <person name="Ramage E."/>
            <person name="Patwardhan R.P."/>
            <person name="Burton J.N."/>
            <person name="Adey A."/>
            <person name="Kumar A."/>
            <person name="Qiu R."/>
            <person name="Shendure J."/>
            <person name="Hall B."/>
        </authorList>
    </citation>
    <scope>NUCLEOTIDE SEQUENCE [LARGE SCALE GENOMIC DNA]</scope>
    <source>
        <strain evidence="7">RSF 1966-606</strain>
    </source>
</reference>
<dbReference type="GO" id="GO:0009505">
    <property type="term" value="C:plant-type cell wall"/>
    <property type="evidence" value="ECO:0007669"/>
    <property type="project" value="TreeGrafter"/>
</dbReference>
<sequence length="262" mass="28569">MGLFLCFFFFLVIFSSASACDRCVHQAKVAYFSKASALSYPDDILSEKNTKTGIDPAGSCGYGSLALGFTGGQLAAAIRCKNAALCTKQGTKVVVTDLNKNNQTDFVLSSRAFVGMANKGMGQDILKLGLVDVEYKRVPCDYKNQNLAVRVEEISQKPNYLAVKFLYQGGQTEIVAVDVAKVGSPNWTFMSRNYGAVWDTSRVPDGPLQFRVVVTSGYDGKNIWAQNVLPADWKAGVMYDSGVQISDIAQEGCSPCDERIWK</sequence>
<evidence type="ECO:0000256" key="3">
    <source>
        <dbReference type="RuleBase" id="RU003460"/>
    </source>
</evidence>
<keyword evidence="2" id="KW-0964">Secreted</keyword>
<dbReference type="GO" id="GO:0009653">
    <property type="term" value="P:anatomical structure morphogenesis"/>
    <property type="evidence" value="ECO:0007669"/>
    <property type="project" value="UniProtKB-ARBA"/>
</dbReference>
<dbReference type="Pfam" id="PF01357">
    <property type="entry name" value="Expansin_C"/>
    <property type="match status" value="1"/>
</dbReference>
<comment type="subcellular location">
    <subcellularLocation>
        <location evidence="1">Secreted</location>
    </subcellularLocation>
</comment>
<dbReference type="AlphaFoldDB" id="A0A6A4KLG5"/>
<evidence type="ECO:0000313" key="8">
    <source>
        <dbReference type="Proteomes" id="UP000428333"/>
    </source>
</evidence>
<dbReference type="PRINTS" id="PR00829">
    <property type="entry name" value="LOLP1ALLERGN"/>
</dbReference>
<comment type="similarity">
    <text evidence="3">Belongs to the expansin family.</text>
</comment>
<dbReference type="InterPro" id="IPR007118">
    <property type="entry name" value="Expan_Lol_pI"/>
</dbReference>
<feature type="domain" description="Expansin-like CBD" evidence="6">
    <location>
        <begin position="159"/>
        <end position="241"/>
    </location>
</feature>
<dbReference type="InterPro" id="IPR036908">
    <property type="entry name" value="RlpA-like_sf"/>
</dbReference>
<gene>
    <name evidence="7" type="ORF">C3L33_19464</name>
</gene>
<evidence type="ECO:0000256" key="1">
    <source>
        <dbReference type="ARBA" id="ARBA00004613"/>
    </source>
</evidence>
<evidence type="ECO:0000259" key="6">
    <source>
        <dbReference type="PROSITE" id="PS50843"/>
    </source>
</evidence>
<dbReference type="InterPro" id="IPR007112">
    <property type="entry name" value="Expansin/allergen_DPBB_dom"/>
</dbReference>
<dbReference type="OrthoDB" id="623266at2759"/>
<dbReference type="PROSITE" id="PS50843">
    <property type="entry name" value="EXPANSIN_CBD"/>
    <property type="match status" value="1"/>
</dbReference>
<name>A0A6A4KLG5_9ERIC</name>
<feature type="chain" id="PRO_5025426010" description="Expansin-like EG45 domain-containing protein" evidence="4">
    <location>
        <begin position="20"/>
        <end position="262"/>
    </location>
</feature>
<protein>
    <recommendedName>
        <fullName evidence="9">Expansin-like EG45 domain-containing protein</fullName>
    </recommendedName>
</protein>
<accession>A0A6A4KLG5</accession>
<evidence type="ECO:0000313" key="7">
    <source>
        <dbReference type="EMBL" id="KAE9448636.1"/>
    </source>
</evidence>
<keyword evidence="8" id="KW-1185">Reference proteome</keyword>
<proteinExistence type="inferred from homology"/>
<dbReference type="PANTHER" id="PTHR31692">
    <property type="entry name" value="EXPANSIN-B3"/>
    <property type="match status" value="1"/>
</dbReference>
<comment type="caution">
    <text evidence="7">The sequence shown here is derived from an EMBL/GenBank/DDBJ whole genome shotgun (WGS) entry which is preliminary data.</text>
</comment>
<feature type="domain" description="Expansin-like EG45" evidence="5">
    <location>
        <begin position="57"/>
        <end position="145"/>
    </location>
</feature>
<dbReference type="PRINTS" id="PR01225">
    <property type="entry name" value="EXPANSNFAMLY"/>
</dbReference>
<dbReference type="EMBL" id="QEFC01003403">
    <property type="protein sequence ID" value="KAE9448636.1"/>
    <property type="molecule type" value="Genomic_DNA"/>
</dbReference>
<dbReference type="InterPro" id="IPR005795">
    <property type="entry name" value="LolPI"/>
</dbReference>
<organism evidence="7 8">
    <name type="scientific">Rhododendron williamsianum</name>
    <dbReference type="NCBI Taxonomy" id="262921"/>
    <lineage>
        <taxon>Eukaryota</taxon>
        <taxon>Viridiplantae</taxon>
        <taxon>Streptophyta</taxon>
        <taxon>Embryophyta</taxon>
        <taxon>Tracheophyta</taxon>
        <taxon>Spermatophyta</taxon>
        <taxon>Magnoliopsida</taxon>
        <taxon>eudicotyledons</taxon>
        <taxon>Gunneridae</taxon>
        <taxon>Pentapetalae</taxon>
        <taxon>asterids</taxon>
        <taxon>Ericales</taxon>
        <taxon>Ericaceae</taxon>
        <taxon>Ericoideae</taxon>
        <taxon>Rhodoreae</taxon>
        <taxon>Rhododendron</taxon>
    </lineage>
</organism>
<evidence type="ECO:0000256" key="2">
    <source>
        <dbReference type="ARBA" id="ARBA00022525"/>
    </source>
</evidence>
<dbReference type="Proteomes" id="UP000428333">
    <property type="component" value="Linkage Group LG12"/>
</dbReference>
<dbReference type="PROSITE" id="PS50842">
    <property type="entry name" value="EXPANSIN_EG45"/>
    <property type="match status" value="1"/>
</dbReference>
<dbReference type="Gene3D" id="2.60.40.760">
    <property type="entry name" value="Expansin, cellulose-binding-like domain"/>
    <property type="match status" value="1"/>
</dbReference>
<keyword evidence="4" id="KW-0732">Signal</keyword>
<dbReference type="GO" id="GO:0005576">
    <property type="term" value="C:extracellular region"/>
    <property type="evidence" value="ECO:0007669"/>
    <property type="project" value="UniProtKB-SubCell"/>
</dbReference>
<evidence type="ECO:0000259" key="5">
    <source>
        <dbReference type="PROSITE" id="PS50842"/>
    </source>
</evidence>
<feature type="signal peptide" evidence="4">
    <location>
        <begin position="1"/>
        <end position="19"/>
    </location>
</feature>
<dbReference type="GO" id="GO:0009506">
    <property type="term" value="C:plasmodesma"/>
    <property type="evidence" value="ECO:0007669"/>
    <property type="project" value="TreeGrafter"/>
</dbReference>
<evidence type="ECO:0000256" key="4">
    <source>
        <dbReference type="SAM" id="SignalP"/>
    </source>
</evidence>
<dbReference type="InterPro" id="IPR007117">
    <property type="entry name" value="Expansin_CBD"/>
</dbReference>
<dbReference type="Gene3D" id="2.40.40.10">
    <property type="entry name" value="RlpA-like domain"/>
    <property type="match status" value="1"/>
</dbReference>
<dbReference type="PANTHER" id="PTHR31692:SF4">
    <property type="entry name" value="EXPANSIN-LIKE A1-RELATED"/>
    <property type="match status" value="1"/>
</dbReference>
<dbReference type="InterPro" id="IPR036749">
    <property type="entry name" value="Expansin_CBD_sf"/>
</dbReference>